<comment type="caution">
    <text evidence="2">The sequence shown here is derived from an EMBL/GenBank/DDBJ whole genome shotgun (WGS) entry which is preliminary data.</text>
</comment>
<protein>
    <recommendedName>
        <fullName evidence="4">Peptidase A1 domain-containing protein</fullName>
    </recommendedName>
</protein>
<evidence type="ECO:0000313" key="3">
    <source>
        <dbReference type="Proteomes" id="UP000009131"/>
    </source>
</evidence>
<feature type="chain" id="PRO_5009955590" description="Peptidase A1 domain-containing protein" evidence="1">
    <location>
        <begin position="24"/>
        <end position="125"/>
    </location>
</feature>
<dbReference type="AlphaFoldDB" id="G7DYT7"/>
<reference evidence="2 3" key="2">
    <citation type="journal article" date="2012" name="Open Biol.">
        <title>Characteristics of nucleosomes and linker DNA regions on the genome of the basidiomycete Mixia osmundae revealed by mono- and dinucleosome mapping.</title>
        <authorList>
            <person name="Nishida H."/>
            <person name="Kondo S."/>
            <person name="Matsumoto T."/>
            <person name="Suzuki Y."/>
            <person name="Yoshikawa H."/>
            <person name="Taylor T.D."/>
            <person name="Sugiyama J."/>
        </authorList>
    </citation>
    <scope>NUCLEOTIDE SEQUENCE [LARGE SCALE GENOMIC DNA]</scope>
    <source>
        <strain evidence="3">CBS 9802 / IAM 14324 / JCM 22182 / KY 12970</strain>
    </source>
</reference>
<evidence type="ECO:0008006" key="4">
    <source>
        <dbReference type="Google" id="ProtNLM"/>
    </source>
</evidence>
<dbReference type="Proteomes" id="UP000009131">
    <property type="component" value="Unassembled WGS sequence"/>
</dbReference>
<dbReference type="InParanoid" id="G7DYT7"/>
<dbReference type="HOGENOM" id="CLU_1917556_0_0_1"/>
<keyword evidence="1" id="KW-0732">Signal</keyword>
<reference evidence="2 3" key="1">
    <citation type="journal article" date="2011" name="J. Gen. Appl. Microbiol.">
        <title>Draft genome sequencing of the enigmatic basidiomycete Mixia osmundae.</title>
        <authorList>
            <person name="Nishida H."/>
            <person name="Nagatsuka Y."/>
            <person name="Sugiyama J."/>
        </authorList>
    </citation>
    <scope>NUCLEOTIDE SEQUENCE [LARGE SCALE GENOMIC DNA]</scope>
    <source>
        <strain evidence="3">CBS 9802 / IAM 14324 / JCM 22182 / KY 12970</strain>
    </source>
</reference>
<accession>G7DYT7</accession>
<feature type="signal peptide" evidence="1">
    <location>
        <begin position="1"/>
        <end position="23"/>
    </location>
</feature>
<name>G7DYT7_MIXOS</name>
<dbReference type="EMBL" id="BABT02000062">
    <property type="protein sequence ID" value="GAA95747.1"/>
    <property type="molecule type" value="Genomic_DNA"/>
</dbReference>
<keyword evidence="3" id="KW-1185">Reference proteome</keyword>
<dbReference type="RefSeq" id="XP_014569722.1">
    <property type="nucleotide sequence ID" value="XM_014714236.1"/>
</dbReference>
<evidence type="ECO:0000313" key="2">
    <source>
        <dbReference type="EMBL" id="GAA95747.1"/>
    </source>
</evidence>
<proteinExistence type="predicted"/>
<organism evidence="2 3">
    <name type="scientific">Mixia osmundae (strain CBS 9802 / IAM 14324 / JCM 22182 / KY 12970)</name>
    <dbReference type="NCBI Taxonomy" id="764103"/>
    <lineage>
        <taxon>Eukaryota</taxon>
        <taxon>Fungi</taxon>
        <taxon>Dikarya</taxon>
        <taxon>Basidiomycota</taxon>
        <taxon>Pucciniomycotina</taxon>
        <taxon>Mixiomycetes</taxon>
        <taxon>Mixiales</taxon>
        <taxon>Mixiaceae</taxon>
        <taxon>Mixia</taxon>
    </lineage>
</organism>
<gene>
    <name evidence="2" type="primary">Mo02404</name>
    <name evidence="2" type="ORF">E5Q_02404</name>
</gene>
<evidence type="ECO:0000256" key="1">
    <source>
        <dbReference type="SAM" id="SignalP"/>
    </source>
</evidence>
<sequence length="125" mass="13163">MMRLVSSLLAACLVLLSTYGTFAKADPASAELYMGGKWFFAHSPKPYASNSLGLHFLTCTCLRDYVCSSTQDSVAGIAIDTVKGSPVLLDSGAYMTCVVEGNGGVYSPNCSPKFSLVANCIDSLT</sequence>